<dbReference type="PANTHER" id="PTHR46558:SF11">
    <property type="entry name" value="HTH-TYPE TRANSCRIPTIONAL REGULATOR XRE"/>
    <property type="match status" value="1"/>
</dbReference>
<accession>A0ABT0NGG0</accession>
<reference evidence="3 4" key="1">
    <citation type="submission" date="2019-03" db="EMBL/GenBank/DDBJ databases">
        <authorList>
            <person name="Molinero N."/>
            <person name="Sanchez B."/>
            <person name="Walker A."/>
            <person name="Duncan S."/>
            <person name="Delgado S."/>
            <person name="Margolles A."/>
        </authorList>
    </citation>
    <scope>NUCLEOTIDE SEQUENCE [LARGE SCALE GENOMIC DNA]</scope>
    <source>
        <strain evidence="3 4">IPLA60002</strain>
    </source>
</reference>
<feature type="domain" description="HTH cro/C1-type" evidence="2">
    <location>
        <begin position="18"/>
        <end position="72"/>
    </location>
</feature>
<dbReference type="PANTHER" id="PTHR46558">
    <property type="entry name" value="TRACRIPTIONAL REGULATORY PROTEIN-RELATED-RELATED"/>
    <property type="match status" value="1"/>
</dbReference>
<comment type="caution">
    <text evidence="3">The sequence shown here is derived from an EMBL/GenBank/DDBJ whole genome shotgun (WGS) entry which is preliminary data.</text>
</comment>
<dbReference type="RefSeq" id="WP_249376218.1">
    <property type="nucleotide sequence ID" value="NZ_SNUZ01000007.1"/>
</dbReference>
<keyword evidence="1" id="KW-0238">DNA-binding</keyword>
<keyword evidence="4" id="KW-1185">Reference proteome</keyword>
<evidence type="ECO:0000313" key="3">
    <source>
        <dbReference type="EMBL" id="MCL3787232.1"/>
    </source>
</evidence>
<evidence type="ECO:0000313" key="4">
    <source>
        <dbReference type="Proteomes" id="UP001056693"/>
    </source>
</evidence>
<dbReference type="PROSITE" id="PS50943">
    <property type="entry name" value="HTH_CROC1"/>
    <property type="match status" value="1"/>
</dbReference>
<dbReference type="SUPFAM" id="SSF47413">
    <property type="entry name" value="lambda repressor-like DNA-binding domains"/>
    <property type="match status" value="1"/>
</dbReference>
<evidence type="ECO:0000256" key="1">
    <source>
        <dbReference type="ARBA" id="ARBA00023125"/>
    </source>
</evidence>
<dbReference type="Gene3D" id="1.10.260.40">
    <property type="entry name" value="lambda repressor-like DNA-binding domains"/>
    <property type="match status" value="1"/>
</dbReference>
<name>A0ABT0NGG0_9FIRM</name>
<dbReference type="InterPro" id="IPR010982">
    <property type="entry name" value="Lambda_DNA-bd_dom_sf"/>
</dbReference>
<proteinExistence type="predicted"/>
<sequence length="81" mass="9436">MGYRIKSRFIYGQIGQRLKQLRNQKGVSQKVVADYLGVDRSTYTNYEMGTSTMTYVTILMLARYFSVDFNTLLCYDLQTPN</sequence>
<dbReference type="Proteomes" id="UP001056693">
    <property type="component" value="Unassembled WGS sequence"/>
</dbReference>
<dbReference type="InterPro" id="IPR001387">
    <property type="entry name" value="Cro/C1-type_HTH"/>
</dbReference>
<protein>
    <submittedName>
        <fullName evidence="3">XRE family transcriptional regulator</fullName>
    </submittedName>
</protein>
<dbReference type="EMBL" id="SNUZ01000007">
    <property type="protein sequence ID" value="MCL3787232.1"/>
    <property type="molecule type" value="Genomic_DNA"/>
</dbReference>
<organism evidence="3 4">
    <name type="scientific">Ruminococcus bromii</name>
    <dbReference type="NCBI Taxonomy" id="40518"/>
    <lineage>
        <taxon>Bacteria</taxon>
        <taxon>Bacillati</taxon>
        <taxon>Bacillota</taxon>
        <taxon>Clostridia</taxon>
        <taxon>Eubacteriales</taxon>
        <taxon>Oscillospiraceae</taxon>
        <taxon>Ruminococcus</taxon>
    </lineage>
</organism>
<gene>
    <name evidence="3" type="ORF">E2N93_04235</name>
</gene>
<dbReference type="Pfam" id="PF01381">
    <property type="entry name" value="HTH_3"/>
    <property type="match status" value="1"/>
</dbReference>
<dbReference type="CDD" id="cd00093">
    <property type="entry name" value="HTH_XRE"/>
    <property type="match status" value="1"/>
</dbReference>
<dbReference type="SMART" id="SM00530">
    <property type="entry name" value="HTH_XRE"/>
    <property type="match status" value="1"/>
</dbReference>
<evidence type="ECO:0000259" key="2">
    <source>
        <dbReference type="PROSITE" id="PS50943"/>
    </source>
</evidence>